<protein>
    <recommendedName>
        <fullName evidence="3">Non-haem dioxygenase N-terminal domain-containing protein</fullName>
    </recommendedName>
</protein>
<evidence type="ECO:0000259" key="3">
    <source>
        <dbReference type="Pfam" id="PF14226"/>
    </source>
</evidence>
<dbReference type="Proteomes" id="UP000823749">
    <property type="component" value="Chromosome 13"/>
</dbReference>
<organism evidence="4 5">
    <name type="scientific">Rhododendron griersonianum</name>
    <dbReference type="NCBI Taxonomy" id="479676"/>
    <lineage>
        <taxon>Eukaryota</taxon>
        <taxon>Viridiplantae</taxon>
        <taxon>Streptophyta</taxon>
        <taxon>Embryophyta</taxon>
        <taxon>Tracheophyta</taxon>
        <taxon>Spermatophyta</taxon>
        <taxon>Magnoliopsida</taxon>
        <taxon>eudicotyledons</taxon>
        <taxon>Gunneridae</taxon>
        <taxon>Pentapetalae</taxon>
        <taxon>asterids</taxon>
        <taxon>Ericales</taxon>
        <taxon>Ericaceae</taxon>
        <taxon>Ericoideae</taxon>
        <taxon>Rhodoreae</taxon>
        <taxon>Rhododendron</taxon>
    </lineage>
</organism>
<gene>
    <name evidence="4" type="ORF">RHGRI_035840</name>
</gene>
<dbReference type="SUPFAM" id="SSF51197">
    <property type="entry name" value="Clavaminate synthase-like"/>
    <property type="match status" value="1"/>
</dbReference>
<accession>A0AAV6HKM6</accession>
<dbReference type="InterPro" id="IPR026992">
    <property type="entry name" value="DIOX_N"/>
</dbReference>
<proteinExistence type="predicted"/>
<dbReference type="InterPro" id="IPR027443">
    <property type="entry name" value="IPNS-like_sf"/>
</dbReference>
<dbReference type="Pfam" id="PF14226">
    <property type="entry name" value="DIOX_N"/>
    <property type="match status" value="1"/>
</dbReference>
<evidence type="ECO:0000256" key="2">
    <source>
        <dbReference type="ARBA" id="ARBA00023004"/>
    </source>
</evidence>
<evidence type="ECO:0000313" key="5">
    <source>
        <dbReference type="Proteomes" id="UP000823749"/>
    </source>
</evidence>
<reference evidence="4 5" key="1">
    <citation type="submission" date="2020-08" db="EMBL/GenBank/DDBJ databases">
        <title>Plant Genome Project.</title>
        <authorList>
            <person name="Zhang R.-G."/>
        </authorList>
    </citation>
    <scope>NUCLEOTIDE SEQUENCE [LARGE SCALE GENOMIC DNA]</scope>
    <source>
        <strain evidence="4">WSP0</strain>
        <tissue evidence="4">Leaf</tissue>
    </source>
</reference>
<name>A0AAV6HKM6_9ERIC</name>
<comment type="caution">
    <text evidence="4">The sequence shown here is derived from an EMBL/GenBank/DDBJ whole genome shotgun (WGS) entry which is preliminary data.</text>
</comment>
<keyword evidence="5" id="KW-1185">Reference proteome</keyword>
<evidence type="ECO:0000256" key="1">
    <source>
        <dbReference type="ARBA" id="ARBA00022723"/>
    </source>
</evidence>
<feature type="domain" description="Non-haem dioxygenase N-terminal" evidence="3">
    <location>
        <begin position="68"/>
        <end position="104"/>
    </location>
</feature>
<evidence type="ECO:0000313" key="4">
    <source>
        <dbReference type="EMBL" id="KAG5514568.1"/>
    </source>
</evidence>
<dbReference type="AlphaFoldDB" id="A0AAV6HKM6"/>
<dbReference type="Gene3D" id="2.60.120.330">
    <property type="entry name" value="B-lactam Antibiotic, Isopenicillin N Synthase, Chain"/>
    <property type="match status" value="1"/>
</dbReference>
<sequence length="109" mass="12583">MGSAELELRFFYVVFNVFFQTMFWKKMINLEPREFDLMVSSFNTSDLSLLDSQEKLTRVVNSYCAKKQVISHGISQSLMDEATVALQEFFELPQVVKKVCSRQTPAKNA</sequence>
<dbReference type="EMBL" id="JACTNZ010000013">
    <property type="protein sequence ID" value="KAG5514568.1"/>
    <property type="molecule type" value="Genomic_DNA"/>
</dbReference>
<keyword evidence="2" id="KW-0408">Iron</keyword>
<dbReference type="GO" id="GO:0046872">
    <property type="term" value="F:metal ion binding"/>
    <property type="evidence" value="ECO:0007669"/>
    <property type="project" value="UniProtKB-KW"/>
</dbReference>
<keyword evidence="1" id="KW-0479">Metal-binding</keyword>